<comment type="caution">
    <text evidence="2">The sequence shown here is derived from an EMBL/GenBank/DDBJ whole genome shotgun (WGS) entry which is preliminary data.</text>
</comment>
<name>A0A8J6P141_9GAMM</name>
<keyword evidence="1" id="KW-0732">Signal</keyword>
<proteinExistence type="predicted"/>
<protein>
    <submittedName>
        <fullName evidence="2">Uncharacterized protein</fullName>
    </submittedName>
</protein>
<dbReference type="AlphaFoldDB" id="A0A8J6P141"/>
<gene>
    <name evidence="2" type="ORF">H8D24_07210</name>
</gene>
<dbReference type="Proteomes" id="UP000654401">
    <property type="component" value="Unassembled WGS sequence"/>
</dbReference>
<organism evidence="2 3">
    <name type="scientific">Candidatus Thiopontia autotrophica</name>
    <dbReference type="NCBI Taxonomy" id="2841688"/>
    <lineage>
        <taxon>Bacteria</taxon>
        <taxon>Pseudomonadati</taxon>
        <taxon>Pseudomonadota</taxon>
        <taxon>Gammaproteobacteria</taxon>
        <taxon>Candidatus Thiopontia</taxon>
    </lineage>
</organism>
<feature type="chain" id="PRO_5035302328" evidence="1">
    <location>
        <begin position="24"/>
        <end position="143"/>
    </location>
</feature>
<evidence type="ECO:0000256" key="1">
    <source>
        <dbReference type="SAM" id="SignalP"/>
    </source>
</evidence>
<evidence type="ECO:0000313" key="2">
    <source>
        <dbReference type="EMBL" id="MBC8520178.1"/>
    </source>
</evidence>
<accession>A0A8J6P141</accession>
<sequence>MKTAHITKAVAISAVILSTMAVAADVAEDAEQSQKWHCVDVASAGVRWNSDTDTYRDASFFMMQYIIEQKGDQLVLPKMLGFADKYTCGFRNNSPVLTCKDPVHTFNMNVQTGRATHSKNYGWMDPYSRPDSMFVSALICRVQ</sequence>
<reference evidence="2 3" key="1">
    <citation type="submission" date="2020-08" db="EMBL/GenBank/DDBJ databases">
        <title>Bridging the membrane lipid divide: bacteria of the FCB group superphylum have the potential to synthesize archaeal ether lipids.</title>
        <authorList>
            <person name="Villanueva L."/>
            <person name="Von Meijenfeldt F.A.B."/>
            <person name="Westbye A.B."/>
            <person name="Yadav S."/>
            <person name="Hopmans E.C."/>
            <person name="Dutilh B.E."/>
            <person name="Sinninghe Damste J.S."/>
        </authorList>
    </citation>
    <scope>NUCLEOTIDE SEQUENCE [LARGE SCALE GENOMIC DNA]</scope>
    <source>
        <strain evidence="2">NIOZ-UU100</strain>
    </source>
</reference>
<feature type="signal peptide" evidence="1">
    <location>
        <begin position="1"/>
        <end position="23"/>
    </location>
</feature>
<evidence type="ECO:0000313" key="3">
    <source>
        <dbReference type="Proteomes" id="UP000654401"/>
    </source>
</evidence>
<dbReference type="EMBL" id="JACNFK010000034">
    <property type="protein sequence ID" value="MBC8520178.1"/>
    <property type="molecule type" value="Genomic_DNA"/>
</dbReference>